<dbReference type="KEGG" id="cam:101495015"/>
<evidence type="ECO:0000256" key="10">
    <source>
        <dbReference type="ARBA" id="ARBA00023242"/>
    </source>
</evidence>
<dbReference type="InterPro" id="IPR013088">
    <property type="entry name" value="Znf_NHR/GATA"/>
</dbReference>
<evidence type="ECO:0000256" key="11">
    <source>
        <dbReference type="PIRNR" id="PIRNR016992"/>
    </source>
</evidence>
<organism evidence="15 16">
    <name type="scientific">Cicer arietinum</name>
    <name type="common">Chickpea</name>
    <name type="synonym">Garbanzo</name>
    <dbReference type="NCBI Taxonomy" id="3827"/>
    <lineage>
        <taxon>Eukaryota</taxon>
        <taxon>Viridiplantae</taxon>
        <taxon>Streptophyta</taxon>
        <taxon>Embryophyta</taxon>
        <taxon>Tracheophyta</taxon>
        <taxon>Spermatophyta</taxon>
        <taxon>Magnoliopsida</taxon>
        <taxon>eudicotyledons</taxon>
        <taxon>Gunneridae</taxon>
        <taxon>Pentapetalae</taxon>
        <taxon>rosids</taxon>
        <taxon>fabids</taxon>
        <taxon>Fabales</taxon>
        <taxon>Fabaceae</taxon>
        <taxon>Papilionoideae</taxon>
        <taxon>50 kb inversion clade</taxon>
        <taxon>NPAAA clade</taxon>
        <taxon>Hologalegina</taxon>
        <taxon>IRL clade</taxon>
        <taxon>Cicereae</taxon>
        <taxon>Cicer</taxon>
    </lineage>
</organism>
<dbReference type="GO" id="GO:0045893">
    <property type="term" value="P:positive regulation of DNA-templated transcription"/>
    <property type="evidence" value="ECO:0007669"/>
    <property type="project" value="InterPro"/>
</dbReference>
<dbReference type="RefSeq" id="XP_004501147.1">
    <property type="nucleotide sequence ID" value="XM_004501090.3"/>
</dbReference>
<gene>
    <name evidence="16" type="primary">LOC101495015</name>
</gene>
<dbReference type="Proteomes" id="UP000087171">
    <property type="component" value="Chromosome Ca5"/>
</dbReference>
<keyword evidence="8 11" id="KW-0010">Activator</keyword>
<evidence type="ECO:0000256" key="7">
    <source>
        <dbReference type="ARBA" id="ARBA00023125"/>
    </source>
</evidence>
<evidence type="ECO:0000256" key="13">
    <source>
        <dbReference type="SAM" id="MobiDB-lite"/>
    </source>
</evidence>
<keyword evidence="5" id="KW-0862">Zinc</keyword>
<comment type="similarity">
    <text evidence="2 11">Belongs to the type IV zinc-finger family. Class A subfamily.</text>
</comment>
<evidence type="ECO:0000256" key="12">
    <source>
        <dbReference type="PROSITE-ProRule" id="PRU00094"/>
    </source>
</evidence>
<keyword evidence="4 12" id="KW-0863">Zinc-finger</keyword>
<dbReference type="InterPro" id="IPR051140">
    <property type="entry name" value="GATA_TF"/>
</dbReference>
<name>A0A1S2Y8Q5_CICAR</name>
<dbReference type="PANTHER" id="PTHR45658:SF141">
    <property type="entry name" value="GATA TRANSCRIPTION FACTOR"/>
    <property type="match status" value="1"/>
</dbReference>
<evidence type="ECO:0000256" key="2">
    <source>
        <dbReference type="ARBA" id="ARBA00005694"/>
    </source>
</evidence>
<dbReference type="OrthoDB" id="2162994at2759"/>
<evidence type="ECO:0000256" key="5">
    <source>
        <dbReference type="ARBA" id="ARBA00022833"/>
    </source>
</evidence>
<evidence type="ECO:0000313" key="16">
    <source>
        <dbReference type="RefSeq" id="XP_004501147.1"/>
    </source>
</evidence>
<dbReference type="InterPro" id="IPR016679">
    <property type="entry name" value="TF_GATA_pln"/>
</dbReference>
<dbReference type="SUPFAM" id="SSF57716">
    <property type="entry name" value="Glucocorticoid receptor-like (DNA-binding domain)"/>
    <property type="match status" value="1"/>
</dbReference>
<dbReference type="InterPro" id="IPR000679">
    <property type="entry name" value="Znf_GATA"/>
</dbReference>
<evidence type="ECO:0000313" key="15">
    <source>
        <dbReference type="Proteomes" id="UP000087171"/>
    </source>
</evidence>
<keyword evidence="9 11" id="KW-0804">Transcription</keyword>
<dbReference type="STRING" id="3827.A0A1S2Y8Q5"/>
<feature type="compositionally biased region" description="Basic and acidic residues" evidence="13">
    <location>
        <begin position="193"/>
        <end position="205"/>
    </location>
</feature>
<feature type="region of interest" description="Disordered" evidence="13">
    <location>
        <begin position="128"/>
        <end position="205"/>
    </location>
</feature>
<dbReference type="Gene3D" id="3.30.50.10">
    <property type="entry name" value="Erythroid Transcription Factor GATA-1, subunit A"/>
    <property type="match status" value="1"/>
</dbReference>
<sequence length="316" mass="35287">MEAQEIFHTNLFPSSDTATNVNTASTDHFIVEDLFDFSNDDVAITDPTSQSPPTNSDYSPPLQINLDSNFLTQNSSPKSLDAPFSGDLSVPYDDLAELEWLSKFAEESFSNDDLQKLQLISGVKASKNGASKTHEEPNIIFNPQVSVPAKARSKRSRGPPCNWTSRLLVLSPTTTAESSHYDTISPPKKSSPRKRDTTDGGEGRRCLHCATDKTPQWRTGPLGPKTLCNACGVRYKSGRLVPEYRPAASPTFVLTKHSNSHRKVMELRRQKDVMMAQQQQLLQLHHHQNILFDVPSNGDDYLIHEHVGPDFRHLYS</sequence>
<feature type="compositionally biased region" description="Polar residues" evidence="13">
    <location>
        <begin position="171"/>
        <end position="182"/>
    </location>
</feature>
<dbReference type="Pfam" id="PF00320">
    <property type="entry name" value="GATA"/>
    <property type="match status" value="1"/>
</dbReference>
<feature type="domain" description="GATA-type" evidence="14">
    <location>
        <begin position="200"/>
        <end position="236"/>
    </location>
</feature>
<proteinExistence type="inferred from homology"/>
<evidence type="ECO:0000256" key="1">
    <source>
        <dbReference type="ARBA" id="ARBA00004123"/>
    </source>
</evidence>
<dbReference type="GO" id="GO:0008270">
    <property type="term" value="F:zinc ion binding"/>
    <property type="evidence" value="ECO:0007669"/>
    <property type="project" value="UniProtKB-KW"/>
</dbReference>
<keyword evidence="6 11" id="KW-0805">Transcription regulation</keyword>
<dbReference type="PROSITE" id="PS00344">
    <property type="entry name" value="GATA_ZN_FINGER_1"/>
    <property type="match status" value="1"/>
</dbReference>
<keyword evidence="15" id="KW-1185">Reference proteome</keyword>
<dbReference type="CDD" id="cd00202">
    <property type="entry name" value="ZnF_GATA"/>
    <property type="match status" value="1"/>
</dbReference>
<evidence type="ECO:0000256" key="3">
    <source>
        <dbReference type="ARBA" id="ARBA00022723"/>
    </source>
</evidence>
<dbReference type="PROSITE" id="PS50114">
    <property type="entry name" value="GATA_ZN_FINGER_2"/>
    <property type="match status" value="1"/>
</dbReference>
<evidence type="ECO:0000256" key="9">
    <source>
        <dbReference type="ARBA" id="ARBA00023163"/>
    </source>
</evidence>
<keyword evidence="7 11" id="KW-0238">DNA-binding</keyword>
<evidence type="ECO:0000256" key="4">
    <source>
        <dbReference type="ARBA" id="ARBA00022771"/>
    </source>
</evidence>
<dbReference type="PANTHER" id="PTHR45658">
    <property type="entry name" value="GATA TRANSCRIPTION FACTOR"/>
    <property type="match status" value="1"/>
</dbReference>
<keyword evidence="3" id="KW-0479">Metal-binding</keyword>
<reference evidence="15" key="1">
    <citation type="journal article" date="2013" name="Nat. Biotechnol.">
        <title>Draft genome sequence of chickpea (Cicer arietinum) provides a resource for trait improvement.</title>
        <authorList>
            <person name="Varshney R.K."/>
            <person name="Song C."/>
            <person name="Saxena R.K."/>
            <person name="Azam S."/>
            <person name="Yu S."/>
            <person name="Sharpe A.G."/>
            <person name="Cannon S."/>
            <person name="Baek J."/>
            <person name="Rosen B.D."/>
            <person name="Tar'an B."/>
            <person name="Millan T."/>
            <person name="Zhang X."/>
            <person name="Ramsay L.D."/>
            <person name="Iwata A."/>
            <person name="Wang Y."/>
            <person name="Nelson W."/>
            <person name="Farmer A.D."/>
            <person name="Gaur P.M."/>
            <person name="Soderlund C."/>
            <person name="Penmetsa R.V."/>
            <person name="Xu C."/>
            <person name="Bharti A.K."/>
            <person name="He W."/>
            <person name="Winter P."/>
            <person name="Zhao S."/>
            <person name="Hane J.K."/>
            <person name="Carrasquilla-Garcia N."/>
            <person name="Condie J.A."/>
            <person name="Upadhyaya H.D."/>
            <person name="Luo M.C."/>
            <person name="Thudi M."/>
            <person name="Gowda C.L."/>
            <person name="Singh N.P."/>
            <person name="Lichtenzveig J."/>
            <person name="Gali K.K."/>
            <person name="Rubio J."/>
            <person name="Nadarajan N."/>
            <person name="Dolezel J."/>
            <person name="Bansal K.C."/>
            <person name="Xu X."/>
            <person name="Edwards D."/>
            <person name="Zhang G."/>
            <person name="Kahl G."/>
            <person name="Gil J."/>
            <person name="Singh K.B."/>
            <person name="Datta S.K."/>
            <person name="Jackson S.A."/>
            <person name="Wang J."/>
            <person name="Cook D.R."/>
        </authorList>
    </citation>
    <scope>NUCLEOTIDE SEQUENCE [LARGE SCALE GENOMIC DNA]</scope>
    <source>
        <strain evidence="15">cv. CDC Frontier</strain>
    </source>
</reference>
<evidence type="ECO:0000256" key="6">
    <source>
        <dbReference type="ARBA" id="ARBA00023015"/>
    </source>
</evidence>
<dbReference type="GO" id="GO:0030154">
    <property type="term" value="P:cell differentiation"/>
    <property type="evidence" value="ECO:0007669"/>
    <property type="project" value="TreeGrafter"/>
</dbReference>
<keyword evidence="10 11" id="KW-0539">Nucleus</keyword>
<feature type="region of interest" description="Disordered" evidence="13">
    <location>
        <begin position="42"/>
        <end position="61"/>
    </location>
</feature>
<dbReference type="SMART" id="SM00401">
    <property type="entry name" value="ZnF_GATA"/>
    <property type="match status" value="1"/>
</dbReference>
<dbReference type="GO" id="GO:0005634">
    <property type="term" value="C:nucleus"/>
    <property type="evidence" value="ECO:0007669"/>
    <property type="project" value="UniProtKB-SubCell"/>
</dbReference>
<dbReference type="eggNOG" id="KOG1601">
    <property type="taxonomic scope" value="Eukaryota"/>
</dbReference>
<comment type="subcellular location">
    <subcellularLocation>
        <location evidence="1 11">Nucleus</location>
    </subcellularLocation>
</comment>
<comment type="function">
    <text evidence="11">Transcriptional activator that specifically binds 5'-GATA-3' or 5'-GAT-3' motifs within gene promoters.</text>
</comment>
<evidence type="ECO:0000256" key="8">
    <source>
        <dbReference type="ARBA" id="ARBA00023159"/>
    </source>
</evidence>
<dbReference type="GO" id="GO:0043565">
    <property type="term" value="F:sequence-specific DNA binding"/>
    <property type="evidence" value="ECO:0007669"/>
    <property type="project" value="InterPro"/>
</dbReference>
<evidence type="ECO:0000259" key="14">
    <source>
        <dbReference type="PROSITE" id="PS50114"/>
    </source>
</evidence>
<dbReference type="AlphaFoldDB" id="A0A1S2Y8Q5"/>
<dbReference type="GeneID" id="101495015"/>
<dbReference type="PaxDb" id="3827-XP_004501147.1"/>
<protein>
    <recommendedName>
        <fullName evidence="11">GATA transcription factor</fullName>
    </recommendedName>
</protein>
<dbReference type="PIRSF" id="PIRSF016992">
    <property type="entry name" value="TF_GATA_plant"/>
    <property type="match status" value="1"/>
</dbReference>
<reference evidence="16" key="2">
    <citation type="submission" date="2025-08" db="UniProtKB">
        <authorList>
            <consortium name="RefSeq"/>
        </authorList>
    </citation>
    <scope>IDENTIFICATION</scope>
    <source>
        <tissue evidence="16">Etiolated seedlings</tissue>
    </source>
</reference>
<dbReference type="FunFam" id="3.30.50.10:FF:000018">
    <property type="entry name" value="GATA transcription factor"/>
    <property type="match status" value="1"/>
</dbReference>
<accession>A0A1S2Y8Q5</accession>
<feature type="compositionally biased region" description="Polar residues" evidence="13">
    <location>
        <begin position="46"/>
        <end position="58"/>
    </location>
</feature>